<protein>
    <recommendedName>
        <fullName evidence="4">Lipoprotein</fullName>
    </recommendedName>
</protein>
<evidence type="ECO:0000313" key="2">
    <source>
        <dbReference type="EMBL" id="MCB5363220.1"/>
    </source>
</evidence>
<name>A0ABS8CB12_9BURK</name>
<organism evidence="2 3">
    <name type="scientific">Mesopusillimonas faecipullorum</name>
    <dbReference type="NCBI Taxonomy" id="2755040"/>
    <lineage>
        <taxon>Bacteria</taxon>
        <taxon>Pseudomonadati</taxon>
        <taxon>Pseudomonadota</taxon>
        <taxon>Betaproteobacteria</taxon>
        <taxon>Burkholderiales</taxon>
        <taxon>Alcaligenaceae</taxon>
        <taxon>Mesopusillimonas</taxon>
    </lineage>
</organism>
<feature type="region of interest" description="Disordered" evidence="1">
    <location>
        <begin position="27"/>
        <end position="61"/>
    </location>
</feature>
<feature type="region of interest" description="Disordered" evidence="1">
    <location>
        <begin position="181"/>
        <end position="200"/>
    </location>
</feature>
<gene>
    <name evidence="2" type="ORF">H0484_05550</name>
</gene>
<dbReference type="EMBL" id="JACDXW010000002">
    <property type="protein sequence ID" value="MCB5363220.1"/>
    <property type="molecule type" value="Genomic_DNA"/>
</dbReference>
<feature type="compositionally biased region" description="Polar residues" evidence="1">
    <location>
        <begin position="52"/>
        <end position="61"/>
    </location>
</feature>
<sequence length="200" mass="20708">MKSAHVFSRVLLPVTLAGLLAACQTVPPGSSASAPQTPDATTPAEPGLTQPGVDTQQPTASQPAPVAVLLADTVEQEGWRPVPVQSGTLYVNPEPIIIRDDLTGVQAGRGRSGEGLLALGLSPDARLRLQQATTQFPNKRLALIVGRTMLAAPSYTTPVDTDQLVFPVGTEQNAAAAARAIAGRDEPDEIGPAATEQPKP</sequence>
<feature type="compositionally biased region" description="Polar residues" evidence="1">
    <location>
        <begin position="27"/>
        <end position="40"/>
    </location>
</feature>
<reference evidence="2 3" key="1">
    <citation type="submission" date="2020-07" db="EMBL/GenBank/DDBJ databases">
        <title>Pusillimonas sp. nov., isolated from poultry manure in Taiwan.</title>
        <authorList>
            <person name="Lin S.-Y."/>
            <person name="Tang Y.-S."/>
            <person name="Young C.-C."/>
        </authorList>
    </citation>
    <scope>NUCLEOTIDE SEQUENCE [LARGE SCALE GENOMIC DNA]</scope>
    <source>
        <strain evidence="2 3">CC-YST705</strain>
    </source>
</reference>
<accession>A0ABS8CB12</accession>
<dbReference type="Proteomes" id="UP000776983">
    <property type="component" value="Unassembled WGS sequence"/>
</dbReference>
<comment type="caution">
    <text evidence="2">The sequence shown here is derived from an EMBL/GenBank/DDBJ whole genome shotgun (WGS) entry which is preliminary data.</text>
</comment>
<evidence type="ECO:0000256" key="1">
    <source>
        <dbReference type="SAM" id="MobiDB-lite"/>
    </source>
</evidence>
<keyword evidence="3" id="KW-1185">Reference proteome</keyword>
<evidence type="ECO:0000313" key="3">
    <source>
        <dbReference type="Proteomes" id="UP000776983"/>
    </source>
</evidence>
<dbReference type="RefSeq" id="WP_226953496.1">
    <property type="nucleotide sequence ID" value="NZ_JACDXW010000002.1"/>
</dbReference>
<evidence type="ECO:0008006" key="4">
    <source>
        <dbReference type="Google" id="ProtNLM"/>
    </source>
</evidence>
<dbReference type="PROSITE" id="PS51257">
    <property type="entry name" value="PROKAR_LIPOPROTEIN"/>
    <property type="match status" value="1"/>
</dbReference>
<proteinExistence type="predicted"/>